<sequence>MASRSGRLREAARKRRLLANLQKMVLTKHQKPRFVLMSYE</sequence>
<dbReference type="PATRIC" id="fig|707241.3.peg.5000"/>
<protein>
    <submittedName>
        <fullName evidence="1">Uncharacterized protein</fullName>
    </submittedName>
</protein>
<proteinExistence type="predicted"/>
<gene>
    <name evidence="1" type="ordered locus">SM11_pC1050</name>
</gene>
<name>F7XEZ8_SINMM</name>
<evidence type="ECO:0000313" key="1">
    <source>
        <dbReference type="EMBL" id="AEH82123.1"/>
    </source>
</evidence>
<dbReference type="HOGENOM" id="CLU_3296599_0_0_5"/>
<keyword evidence="1" id="KW-0614">Plasmid</keyword>
<dbReference type="AlphaFoldDB" id="F7XEZ8"/>
<dbReference type="Proteomes" id="UP000009045">
    <property type="component" value="Plasmid pSmeSM11c"/>
</dbReference>
<dbReference type="KEGG" id="smx:SM11_pC1050"/>
<geneLocation type="plasmid" evidence="1 2">
    <name>pSmeSM11c</name>
</geneLocation>
<reference evidence="1 2" key="1">
    <citation type="journal article" date="2011" name="J. Biotechnol.">
        <title>The complete genome sequence of the dominant Sinorhizobium meliloti field isolate SM11 extends the S. meliloti pan-genome.</title>
        <authorList>
            <person name="Schneiker-Bekel S."/>
            <person name="Wibberg D."/>
            <person name="Bekel T."/>
            <person name="Blom J."/>
            <person name="Linke B."/>
            <person name="Neuweger H."/>
            <person name="Stiens M."/>
            <person name="Vorholter F.J."/>
            <person name="Weidner S."/>
            <person name="Goesmann A."/>
            <person name="Puhler A."/>
            <person name="Schluter A."/>
        </authorList>
    </citation>
    <scope>NUCLEOTIDE SEQUENCE [LARGE SCALE GENOMIC DNA]</scope>
    <source>
        <strain evidence="1 2">SM11</strain>
        <plasmid evidence="2">pSmeSM11c</plasmid>
    </source>
</reference>
<accession>F7XEZ8</accession>
<dbReference type="EMBL" id="CP001831">
    <property type="protein sequence ID" value="AEH82123.1"/>
    <property type="molecule type" value="Genomic_DNA"/>
</dbReference>
<organism evidence="1 2">
    <name type="scientific">Sinorhizobium meliloti (strain SM11)</name>
    <dbReference type="NCBI Taxonomy" id="707241"/>
    <lineage>
        <taxon>Bacteria</taxon>
        <taxon>Pseudomonadati</taxon>
        <taxon>Pseudomonadota</taxon>
        <taxon>Alphaproteobacteria</taxon>
        <taxon>Hyphomicrobiales</taxon>
        <taxon>Rhizobiaceae</taxon>
        <taxon>Sinorhizobium/Ensifer group</taxon>
        <taxon>Sinorhizobium</taxon>
    </lineage>
</organism>
<evidence type="ECO:0000313" key="2">
    <source>
        <dbReference type="Proteomes" id="UP000009045"/>
    </source>
</evidence>